<feature type="domain" description="3'-5' exonuclease" evidence="17">
    <location>
        <begin position="308"/>
        <end position="488"/>
    </location>
</feature>
<dbReference type="SMART" id="SM00279">
    <property type="entry name" value="HhH2"/>
    <property type="match status" value="1"/>
</dbReference>
<dbReference type="InterPro" id="IPR002298">
    <property type="entry name" value="DNA_polymerase_A"/>
</dbReference>
<evidence type="ECO:0000259" key="17">
    <source>
        <dbReference type="SMART" id="SM00474"/>
    </source>
</evidence>
<dbReference type="AlphaFoldDB" id="A0A0G0YIJ8"/>
<dbReference type="PRINTS" id="PR00868">
    <property type="entry name" value="DNAPOLI"/>
</dbReference>
<dbReference type="Gene3D" id="1.10.150.20">
    <property type="entry name" value="5' to 3' exonuclease, C-terminal subdomain"/>
    <property type="match status" value="2"/>
</dbReference>
<evidence type="ECO:0000256" key="8">
    <source>
        <dbReference type="ARBA" id="ARBA00022763"/>
    </source>
</evidence>
<comment type="function">
    <text evidence="16">In addition to polymerase activity, this DNA polymerase exhibits 3'-5' and 5'-3' exonuclease activity.</text>
</comment>
<keyword evidence="4 16" id="KW-0808">Transferase</keyword>
<keyword evidence="9 16" id="KW-0378">Hydrolase</keyword>
<dbReference type="PROSITE" id="PS00447">
    <property type="entry name" value="DNA_POLYMERASE_A"/>
    <property type="match status" value="1"/>
</dbReference>
<evidence type="ECO:0000259" key="18">
    <source>
        <dbReference type="SMART" id="SM00475"/>
    </source>
</evidence>
<dbReference type="SUPFAM" id="SSF88723">
    <property type="entry name" value="PIN domain-like"/>
    <property type="match status" value="1"/>
</dbReference>
<dbReference type="InterPro" id="IPR036279">
    <property type="entry name" value="5-3_exonuclease_C_sf"/>
</dbReference>
<dbReference type="GO" id="GO:0006261">
    <property type="term" value="P:DNA-templated DNA replication"/>
    <property type="evidence" value="ECO:0007669"/>
    <property type="project" value="UniProtKB-UniRule"/>
</dbReference>
<gene>
    <name evidence="16" type="primary">polA</name>
    <name evidence="20" type="ORF">UU65_C0002G0149</name>
</gene>
<dbReference type="InterPro" id="IPR043502">
    <property type="entry name" value="DNA/RNA_pol_sf"/>
</dbReference>
<keyword evidence="7" id="KW-0540">Nuclease</keyword>
<dbReference type="CDD" id="cd09898">
    <property type="entry name" value="H3TH_53EXO"/>
    <property type="match status" value="1"/>
</dbReference>
<dbReference type="InterPro" id="IPR019760">
    <property type="entry name" value="DNA-dir_DNA_pol_A_CS"/>
</dbReference>
<dbReference type="EMBL" id="LCBL01000002">
    <property type="protein sequence ID" value="KKS09371.1"/>
    <property type="molecule type" value="Genomic_DNA"/>
</dbReference>
<reference evidence="20 21" key="1">
    <citation type="journal article" date="2015" name="Nature">
        <title>rRNA introns, odd ribosomes, and small enigmatic genomes across a large radiation of phyla.</title>
        <authorList>
            <person name="Brown C.T."/>
            <person name="Hug L.A."/>
            <person name="Thomas B.C."/>
            <person name="Sharon I."/>
            <person name="Castelle C.J."/>
            <person name="Singh A."/>
            <person name="Wilkins M.J."/>
            <person name="Williams K.H."/>
            <person name="Banfield J.F."/>
        </authorList>
    </citation>
    <scope>NUCLEOTIDE SEQUENCE [LARGE SCALE GENOMIC DNA]</scope>
</reference>
<evidence type="ECO:0000256" key="6">
    <source>
        <dbReference type="ARBA" id="ARBA00022705"/>
    </source>
</evidence>
<comment type="catalytic activity">
    <reaction evidence="14 16">
        <text>DNA(n) + a 2'-deoxyribonucleoside 5'-triphosphate = DNA(n+1) + diphosphate</text>
        <dbReference type="Rhea" id="RHEA:22508"/>
        <dbReference type="Rhea" id="RHEA-COMP:17339"/>
        <dbReference type="Rhea" id="RHEA-COMP:17340"/>
        <dbReference type="ChEBI" id="CHEBI:33019"/>
        <dbReference type="ChEBI" id="CHEBI:61560"/>
        <dbReference type="ChEBI" id="CHEBI:173112"/>
        <dbReference type="EC" id="2.7.7.7"/>
    </reaction>
</comment>
<dbReference type="Gene3D" id="1.20.1060.10">
    <property type="entry name" value="Taq DNA Polymerase, Chain T, domain 4"/>
    <property type="match status" value="1"/>
</dbReference>
<dbReference type="FunFam" id="1.20.1060.10:FF:000001">
    <property type="entry name" value="DNA polymerase I"/>
    <property type="match status" value="1"/>
</dbReference>
<dbReference type="InterPro" id="IPR020046">
    <property type="entry name" value="5-3_exonucl_a-hlix_arch_N"/>
</dbReference>
<dbReference type="CDD" id="cd09859">
    <property type="entry name" value="PIN_53EXO"/>
    <property type="match status" value="1"/>
</dbReference>
<organism evidence="20 21">
    <name type="scientific">candidate division CPR2 bacterium GW2011_GWC1_41_48</name>
    <dbReference type="NCBI Taxonomy" id="1618344"/>
    <lineage>
        <taxon>Bacteria</taxon>
        <taxon>Bacteria division CPR2</taxon>
    </lineage>
</organism>
<evidence type="ECO:0000256" key="12">
    <source>
        <dbReference type="ARBA" id="ARBA00023125"/>
    </source>
</evidence>
<dbReference type="Gene3D" id="3.30.420.10">
    <property type="entry name" value="Ribonuclease H-like superfamily/Ribonuclease H"/>
    <property type="match status" value="1"/>
</dbReference>
<dbReference type="Gene3D" id="3.30.70.370">
    <property type="match status" value="1"/>
</dbReference>
<dbReference type="Proteomes" id="UP000033869">
    <property type="component" value="Unassembled WGS sequence"/>
</dbReference>
<dbReference type="InterPro" id="IPR001098">
    <property type="entry name" value="DNA-dir_DNA_pol_A_palm_dom"/>
</dbReference>
<dbReference type="NCBIfam" id="NF004397">
    <property type="entry name" value="PRK05755.1"/>
    <property type="match status" value="1"/>
</dbReference>
<evidence type="ECO:0000256" key="4">
    <source>
        <dbReference type="ARBA" id="ARBA00022679"/>
    </source>
</evidence>
<dbReference type="InterPro" id="IPR018320">
    <property type="entry name" value="DNA_polymerase_1"/>
</dbReference>
<evidence type="ECO:0000256" key="7">
    <source>
        <dbReference type="ARBA" id="ARBA00022722"/>
    </source>
</evidence>
<evidence type="ECO:0000256" key="1">
    <source>
        <dbReference type="ARBA" id="ARBA00007705"/>
    </source>
</evidence>
<dbReference type="InterPro" id="IPR002562">
    <property type="entry name" value="3'-5'_exonuclease_dom"/>
</dbReference>
<dbReference type="InterPro" id="IPR012337">
    <property type="entry name" value="RNaseH-like_sf"/>
</dbReference>
<dbReference type="PANTHER" id="PTHR10133:SF27">
    <property type="entry name" value="DNA POLYMERASE NU"/>
    <property type="match status" value="1"/>
</dbReference>
<keyword evidence="8 16" id="KW-0227">DNA damage</keyword>
<dbReference type="EC" id="2.7.7.7" evidence="2 15"/>
<dbReference type="SUPFAM" id="SSF56672">
    <property type="entry name" value="DNA/RNA polymerases"/>
    <property type="match status" value="1"/>
</dbReference>
<evidence type="ECO:0000313" key="21">
    <source>
        <dbReference type="Proteomes" id="UP000033869"/>
    </source>
</evidence>
<evidence type="ECO:0000256" key="14">
    <source>
        <dbReference type="ARBA" id="ARBA00049244"/>
    </source>
</evidence>
<evidence type="ECO:0000256" key="16">
    <source>
        <dbReference type="RuleBase" id="RU004460"/>
    </source>
</evidence>
<dbReference type="SMART" id="SM00475">
    <property type="entry name" value="53EXOc"/>
    <property type="match status" value="1"/>
</dbReference>
<dbReference type="GO" id="GO:0003887">
    <property type="term" value="F:DNA-directed DNA polymerase activity"/>
    <property type="evidence" value="ECO:0007669"/>
    <property type="project" value="UniProtKB-UniRule"/>
</dbReference>
<name>A0A0G0YIJ8_UNCC2</name>
<evidence type="ECO:0000256" key="3">
    <source>
        <dbReference type="ARBA" id="ARBA00020311"/>
    </source>
</evidence>
<dbReference type="PANTHER" id="PTHR10133">
    <property type="entry name" value="DNA POLYMERASE I"/>
    <property type="match status" value="1"/>
</dbReference>
<keyword evidence="5 16" id="KW-0548">Nucleotidyltransferase</keyword>
<evidence type="ECO:0000256" key="10">
    <source>
        <dbReference type="ARBA" id="ARBA00022839"/>
    </source>
</evidence>
<dbReference type="NCBIfam" id="TIGR00593">
    <property type="entry name" value="pola"/>
    <property type="match status" value="1"/>
</dbReference>
<feature type="domain" description="DNA-directed DNA polymerase family A palm" evidence="19">
    <location>
        <begin position="664"/>
        <end position="869"/>
    </location>
</feature>
<comment type="caution">
    <text evidence="20">The sequence shown here is derived from an EMBL/GenBank/DDBJ whole genome shotgun (WGS) entry which is preliminary data.</text>
</comment>
<dbReference type="FunFam" id="3.40.50.1010:FF:000001">
    <property type="entry name" value="DNA polymerase I"/>
    <property type="match status" value="1"/>
</dbReference>
<keyword evidence="12 16" id="KW-0238">DNA-binding</keyword>
<dbReference type="InterPro" id="IPR008918">
    <property type="entry name" value="HhH2"/>
</dbReference>
<dbReference type="Pfam" id="PF00476">
    <property type="entry name" value="DNA_pol_A"/>
    <property type="match status" value="1"/>
</dbReference>
<dbReference type="SMART" id="SM00474">
    <property type="entry name" value="35EXOc"/>
    <property type="match status" value="1"/>
</dbReference>
<evidence type="ECO:0000256" key="13">
    <source>
        <dbReference type="ARBA" id="ARBA00023204"/>
    </source>
</evidence>
<feature type="domain" description="5'-3' exonuclease" evidence="18">
    <location>
        <begin position="1"/>
        <end position="265"/>
    </location>
</feature>
<evidence type="ECO:0000256" key="5">
    <source>
        <dbReference type="ARBA" id="ARBA00022695"/>
    </source>
</evidence>
<dbReference type="GO" id="GO:0008408">
    <property type="term" value="F:3'-5' exonuclease activity"/>
    <property type="evidence" value="ECO:0007669"/>
    <property type="project" value="UniProtKB-UniRule"/>
</dbReference>
<dbReference type="FunFam" id="1.10.150.20:FF:000003">
    <property type="entry name" value="DNA polymerase I"/>
    <property type="match status" value="1"/>
</dbReference>
<keyword evidence="13 16" id="KW-0234">DNA repair</keyword>
<dbReference type="Gene3D" id="3.40.50.1010">
    <property type="entry name" value="5'-nuclease"/>
    <property type="match status" value="1"/>
</dbReference>
<dbReference type="CDD" id="cd06139">
    <property type="entry name" value="DNA_polA_I_Ecoli_like_exo"/>
    <property type="match status" value="1"/>
</dbReference>
<dbReference type="PATRIC" id="fig|1618344.3.peg.485"/>
<keyword evidence="10 16" id="KW-0269">Exonuclease</keyword>
<evidence type="ECO:0000256" key="9">
    <source>
        <dbReference type="ARBA" id="ARBA00022801"/>
    </source>
</evidence>
<dbReference type="Pfam" id="PF02739">
    <property type="entry name" value="5_3_exonuc_N"/>
    <property type="match status" value="1"/>
</dbReference>
<dbReference type="GO" id="GO:0006302">
    <property type="term" value="P:double-strand break repair"/>
    <property type="evidence" value="ECO:0007669"/>
    <property type="project" value="TreeGrafter"/>
</dbReference>
<dbReference type="CDD" id="cd08637">
    <property type="entry name" value="DNA_pol_A_pol_I_C"/>
    <property type="match status" value="1"/>
</dbReference>
<keyword evidence="6 16" id="KW-0235">DNA replication</keyword>
<evidence type="ECO:0000256" key="11">
    <source>
        <dbReference type="ARBA" id="ARBA00022932"/>
    </source>
</evidence>
<dbReference type="Pfam" id="PF01612">
    <property type="entry name" value="DNA_pol_A_exo1"/>
    <property type="match status" value="1"/>
</dbReference>
<keyword evidence="11 16" id="KW-0239">DNA-directed DNA polymerase</keyword>
<sequence>MKDRILLIDANALVHRAYHALPSLTTKDGQPVGAIYGFFQIFLKAVGDLKPKYVVMAFDTPSPTFRHEIYTDYKATRQKAPDELYEQFPVIKDIIGTLNLPIFEIPGFEADDIVGTLARQAEDQGLETIIVTGDLDEVQLVTENTEVYTMRKGFTDTVIYHIEEVKNRFQMMPSQIVDYKALRGDASDNIPGVPGIGEKTATDLIVKFGSLDGIYKAVEGNSLEIKDRVKNTLSEYREQAYLSQKLAQINTHVPLTLAINDSVLGNFDRNEVVQMFQKFEFRTLLSKIPQSFMEETKERTKESAFFNCHHIKDFKALDEFIKRAEKEPVWIIDTETESLDRFKPEIVGFSVAFDAKEAWFARFNKDFPIKDVLAKIKPYLKNPDIKKVGHNIRYDYFVFRGNGIELAPLYFDTMLAAYILAPGDRRYNLDDLSFMEFGYEKIHLLDLIGKGRDQIKVSEVPEEKILTYACEDVIMTYKLYEKYKESLKKETLSNIFEGIEMPLVPVLARMETNGVLVDSKILNEMSKDFDVKIKELEKEIHAQAGQEFNINSPAQLKKILFEDLEVQKNVSNDKWHGPKKVKTGGYSTAASELTKLKNAHPIIGKISKYRELTKLKNTYIDTLPELLGEDGRIHTSYNQTGTATGRLSSYEPNLQNIPIRTEIGREIRKAFVAGKGNVLVSADYSQIELRLIAELAQDERMIKAFNEGADIHTKTAAEIAGIDIRDVSYEQRRAAKAINFGVIYGISAHGLTESLGIPNEEAKSYLNRYFENHPAVKEYMTNTVALANELGHVDTIFGRKRFLPEINSSNFMVRSGAERMAINFPAQGTAADIMKIAMTQLYEAVKDNPDFKILLQVHDELVCEVPENKVAHAGALLKTVMESVVKISVPLEVNVSFGKNWGEMQQVSGI</sequence>
<evidence type="ECO:0000259" key="19">
    <source>
        <dbReference type="SMART" id="SM00482"/>
    </source>
</evidence>
<evidence type="ECO:0000256" key="15">
    <source>
        <dbReference type="NCBIfam" id="TIGR00593"/>
    </source>
</evidence>
<dbReference type="InterPro" id="IPR036397">
    <property type="entry name" value="RNaseH_sf"/>
</dbReference>
<evidence type="ECO:0000313" key="20">
    <source>
        <dbReference type="EMBL" id="KKS09371.1"/>
    </source>
</evidence>
<proteinExistence type="inferred from homology"/>
<comment type="similarity">
    <text evidence="1 16">Belongs to the DNA polymerase type-A family.</text>
</comment>
<accession>A0A0G0YIJ8</accession>
<dbReference type="SUPFAM" id="SSF53098">
    <property type="entry name" value="Ribonuclease H-like"/>
    <property type="match status" value="1"/>
</dbReference>
<dbReference type="InterPro" id="IPR002421">
    <property type="entry name" value="5-3_exonuclease"/>
</dbReference>
<dbReference type="InterPro" id="IPR029060">
    <property type="entry name" value="PIN-like_dom_sf"/>
</dbReference>
<protein>
    <recommendedName>
        <fullName evidence="3 15">DNA polymerase I</fullName>
        <ecNumber evidence="2 15">2.7.7.7</ecNumber>
    </recommendedName>
</protein>
<dbReference type="SMART" id="SM00482">
    <property type="entry name" value="POLAc"/>
    <property type="match status" value="1"/>
</dbReference>
<dbReference type="Pfam" id="PF01367">
    <property type="entry name" value="5_3_exonuc"/>
    <property type="match status" value="1"/>
</dbReference>
<evidence type="ECO:0000256" key="2">
    <source>
        <dbReference type="ARBA" id="ARBA00012417"/>
    </source>
</evidence>
<dbReference type="GO" id="GO:0008409">
    <property type="term" value="F:5'-3' exonuclease activity"/>
    <property type="evidence" value="ECO:0007669"/>
    <property type="project" value="UniProtKB-UniRule"/>
</dbReference>
<dbReference type="GO" id="GO:0003677">
    <property type="term" value="F:DNA binding"/>
    <property type="evidence" value="ECO:0007669"/>
    <property type="project" value="UniProtKB-UniRule"/>
</dbReference>
<dbReference type="InterPro" id="IPR020045">
    <property type="entry name" value="DNA_polI_H3TH"/>
</dbReference>
<dbReference type="SUPFAM" id="SSF47807">
    <property type="entry name" value="5' to 3' exonuclease, C-terminal subdomain"/>
    <property type="match status" value="1"/>
</dbReference>
<dbReference type="FunFam" id="1.10.150.20:FF:000002">
    <property type="entry name" value="DNA polymerase I"/>
    <property type="match status" value="1"/>
</dbReference>